<evidence type="ECO:0008006" key="4">
    <source>
        <dbReference type="Google" id="ProtNLM"/>
    </source>
</evidence>
<evidence type="ECO:0000256" key="1">
    <source>
        <dbReference type="SAM" id="MobiDB-lite"/>
    </source>
</evidence>
<protein>
    <recommendedName>
        <fullName evidence="4">Reverse transcriptase domain-containing protein</fullName>
    </recommendedName>
</protein>
<proteinExistence type="predicted"/>
<dbReference type="EMBL" id="BQNB010016164">
    <property type="protein sequence ID" value="GJT48562.1"/>
    <property type="molecule type" value="Genomic_DNA"/>
</dbReference>
<comment type="caution">
    <text evidence="2">The sequence shown here is derived from an EMBL/GenBank/DDBJ whole genome shotgun (WGS) entry which is preliminary data.</text>
</comment>
<accession>A0ABQ5ECH7</accession>
<evidence type="ECO:0000313" key="2">
    <source>
        <dbReference type="EMBL" id="GJT48562.1"/>
    </source>
</evidence>
<evidence type="ECO:0000313" key="3">
    <source>
        <dbReference type="Proteomes" id="UP001151760"/>
    </source>
</evidence>
<dbReference type="Proteomes" id="UP001151760">
    <property type="component" value="Unassembled WGS sequence"/>
</dbReference>
<reference evidence="2" key="2">
    <citation type="submission" date="2022-01" db="EMBL/GenBank/DDBJ databases">
        <authorList>
            <person name="Yamashiro T."/>
            <person name="Shiraishi A."/>
            <person name="Satake H."/>
            <person name="Nakayama K."/>
        </authorList>
    </citation>
    <scope>NUCLEOTIDE SEQUENCE</scope>
</reference>
<name>A0ABQ5ECH7_9ASTR</name>
<organism evidence="2 3">
    <name type="scientific">Tanacetum coccineum</name>
    <dbReference type="NCBI Taxonomy" id="301880"/>
    <lineage>
        <taxon>Eukaryota</taxon>
        <taxon>Viridiplantae</taxon>
        <taxon>Streptophyta</taxon>
        <taxon>Embryophyta</taxon>
        <taxon>Tracheophyta</taxon>
        <taxon>Spermatophyta</taxon>
        <taxon>Magnoliopsida</taxon>
        <taxon>eudicotyledons</taxon>
        <taxon>Gunneridae</taxon>
        <taxon>Pentapetalae</taxon>
        <taxon>asterids</taxon>
        <taxon>campanulids</taxon>
        <taxon>Asterales</taxon>
        <taxon>Asteraceae</taxon>
        <taxon>Asteroideae</taxon>
        <taxon>Anthemideae</taxon>
        <taxon>Anthemidinae</taxon>
        <taxon>Tanacetum</taxon>
    </lineage>
</organism>
<keyword evidence="3" id="KW-1185">Reference proteome</keyword>
<gene>
    <name evidence="2" type="ORF">Tco_0974719</name>
</gene>
<sequence>MSADYFETTFALRERVEVLGKQIGYTIQSVQHNPGPGHPNSFYYSDSNKSDDDEPSEMIEDQKSIHHLSGSPTPSSDLVVPFFSPSLTPTGYKKSSGSTTSYSNHSLPEYESFYFDDDHIEEKSSGSTITHSIFSLPEYDSLIFDLLINPFPPTDRSVSHHEEFADELAHIISLPEYDRFYFELEIDPGESTSVAEKNIFDLSSTKDSTSIELNDFPFLLSDCDLIFSEKFSEIDLLVIFPSGDKDKVFDPGILAINGVHSKRFSILLMDDFYSILFVRDFLILTDPSKIKTFLSFPFRNEDKVFDPGILIIDGVFSFTRKSPHLLINSFMIDKCHILSEIYLMTDHSVSFLPKDN</sequence>
<reference evidence="2" key="1">
    <citation type="journal article" date="2022" name="Int. J. Mol. Sci.">
        <title>Draft Genome of Tanacetum Coccineum: Genomic Comparison of Closely Related Tanacetum-Family Plants.</title>
        <authorList>
            <person name="Yamashiro T."/>
            <person name="Shiraishi A."/>
            <person name="Nakayama K."/>
            <person name="Satake H."/>
        </authorList>
    </citation>
    <scope>NUCLEOTIDE SEQUENCE</scope>
</reference>
<feature type="region of interest" description="Disordered" evidence="1">
    <location>
        <begin position="29"/>
        <end position="58"/>
    </location>
</feature>